<feature type="region of interest" description="Disordered" evidence="1">
    <location>
        <begin position="487"/>
        <end position="536"/>
    </location>
</feature>
<evidence type="ECO:0000313" key="2">
    <source>
        <dbReference type="EMBL" id="KAJ3992249.1"/>
    </source>
</evidence>
<evidence type="ECO:0000313" key="3">
    <source>
        <dbReference type="Proteomes" id="UP001163828"/>
    </source>
</evidence>
<feature type="compositionally biased region" description="Polar residues" evidence="1">
    <location>
        <begin position="503"/>
        <end position="536"/>
    </location>
</feature>
<accession>A0ABQ8Q315</accession>
<organism evidence="2 3">
    <name type="scientific">Lentinula boryana</name>
    <dbReference type="NCBI Taxonomy" id="40481"/>
    <lineage>
        <taxon>Eukaryota</taxon>
        <taxon>Fungi</taxon>
        <taxon>Dikarya</taxon>
        <taxon>Basidiomycota</taxon>
        <taxon>Agaricomycotina</taxon>
        <taxon>Agaricomycetes</taxon>
        <taxon>Agaricomycetidae</taxon>
        <taxon>Agaricales</taxon>
        <taxon>Marasmiineae</taxon>
        <taxon>Omphalotaceae</taxon>
        <taxon>Lentinula</taxon>
    </lineage>
</organism>
<proteinExistence type="predicted"/>
<gene>
    <name evidence="2" type="ORF">F5050DRAFT_1789858</name>
</gene>
<feature type="region of interest" description="Disordered" evidence="1">
    <location>
        <begin position="555"/>
        <end position="578"/>
    </location>
</feature>
<feature type="compositionally biased region" description="Low complexity" evidence="1">
    <location>
        <begin position="487"/>
        <end position="502"/>
    </location>
</feature>
<reference evidence="2" key="1">
    <citation type="submission" date="2022-08" db="EMBL/GenBank/DDBJ databases">
        <authorList>
            <consortium name="DOE Joint Genome Institute"/>
            <person name="Min B."/>
            <person name="Riley R."/>
            <person name="Sierra-Patev S."/>
            <person name="Naranjo-Ortiz M."/>
            <person name="Looney B."/>
            <person name="Konkel Z."/>
            <person name="Slot J.C."/>
            <person name="Sakamoto Y."/>
            <person name="Steenwyk J.L."/>
            <person name="Rokas A."/>
            <person name="Carro J."/>
            <person name="Camarero S."/>
            <person name="Ferreira P."/>
            <person name="Molpeceres G."/>
            <person name="Ruiz-Duenas F.J."/>
            <person name="Serrano A."/>
            <person name="Henrissat B."/>
            <person name="Drula E."/>
            <person name="Hughes K.W."/>
            <person name="Mata J.L."/>
            <person name="Ishikawa N.K."/>
            <person name="Vargas-Isla R."/>
            <person name="Ushijima S."/>
            <person name="Smith C.A."/>
            <person name="Ahrendt S."/>
            <person name="Andreopoulos W."/>
            <person name="He G."/>
            <person name="Labutti K."/>
            <person name="Lipzen A."/>
            <person name="Ng V."/>
            <person name="Sandor L."/>
            <person name="Barry K."/>
            <person name="Martinez A.T."/>
            <person name="Xiao Y."/>
            <person name="Gibbons J.G."/>
            <person name="Terashima K."/>
            <person name="Hibbett D.S."/>
            <person name="Grigoriev I.V."/>
        </authorList>
    </citation>
    <scope>NUCLEOTIDE SEQUENCE</scope>
    <source>
        <strain evidence="2">TFB10827</strain>
    </source>
</reference>
<comment type="caution">
    <text evidence="2">The sequence shown here is derived from an EMBL/GenBank/DDBJ whole genome shotgun (WGS) entry which is preliminary data.</text>
</comment>
<evidence type="ECO:0000256" key="1">
    <source>
        <dbReference type="SAM" id="MobiDB-lite"/>
    </source>
</evidence>
<protein>
    <submittedName>
        <fullName evidence="2">Uncharacterized protein</fullName>
    </submittedName>
</protein>
<keyword evidence="3" id="KW-1185">Reference proteome</keyword>
<sequence length="578" mass="64014">MAASPPVPAPATILSAAPQFFPSASGFEIKGPIFNSHIYPSPIGEPSNAPTTPSSSMLDSVHNQISIPYVESEVYAKMLLLRKKGYPLWKPKSENPRLPEAYKREGVHIGDVGILTESGGFDYLFNVCHGSGHELNLGRVPEDFKPISNLDCDDTEDYTKEYEMGCHVSSDPNHIHRRRIHRDSLDRLQGVPEEVGEGLSYWSTTSRGALLILPEGGKSVNHLSRAKFEKYAAEFAASWYTHVIGALGREIHNGSLYLVTGFDKARAWGVASFSNAEPENVSLEFVPKSSNGKTRYPKYWFRTCNSAASSSGADDAYGRQSGCVFLRGLKIAIRERWFREKVMEITRISNVDADCLLPKAPITNEAGWPFRSQRWFNSFRQDPSLLSRRSLLADSDANEVRLEYISSTQVYHPSDTINNWLLQSNDTVDIAMTHDDDWAALIRDDDKEMPDDQELIRRVHLSPLYIRIQHRRGPTSSGHVYARFSSSRPASLSSSTTQWSTSEGITSNTDNIALQSITPTTGASSARGSERNISSSSENAVLAAHFATLLGKANKEEPEELMSGASKEIQKGSTASIY</sequence>
<name>A0ABQ8Q315_9AGAR</name>
<dbReference type="EMBL" id="MU790879">
    <property type="protein sequence ID" value="KAJ3992249.1"/>
    <property type="molecule type" value="Genomic_DNA"/>
</dbReference>
<dbReference type="Proteomes" id="UP001163828">
    <property type="component" value="Unassembled WGS sequence"/>
</dbReference>